<dbReference type="GO" id="GO:0005262">
    <property type="term" value="F:calcium channel activity"/>
    <property type="evidence" value="ECO:0007669"/>
    <property type="project" value="UniProtKB-KW"/>
</dbReference>
<evidence type="ECO:0000256" key="16">
    <source>
        <dbReference type="ARBA" id="ARBA00023273"/>
    </source>
</evidence>
<dbReference type="SMART" id="SM01077">
    <property type="entry name" value="Cg6151-P"/>
    <property type="match status" value="1"/>
</dbReference>
<keyword evidence="8" id="KW-0107">Calcium channel</keyword>
<sequence>MSFAEKIANLMARPNQQPGPADDQPWYLKYGVRILGITGAFFCILFGLFNALSLLLLNVSCLIGGILQVVIGFLVMSLEAPCCFFCIDYVGQLADMADARPMWNRAALYCVVSIFPVFLCFGLGSLFPCALIFGTGVIYGMMSLGKKASREEMAAAATSPTQMQPGGEGQMQMSTDQHITLMEDPDVWHKELLINFMLYSSSHRASAADMRQAAVNSGIAGGPTTNDRAGIINNAQPFSFTGAVGTDSNV</sequence>
<dbReference type="OMA" id="CIELNTI"/>
<dbReference type="InterPro" id="IPR019365">
    <property type="entry name" value="TVP18/Ca-channel_flower"/>
</dbReference>
<feature type="transmembrane region" description="Helical" evidence="21">
    <location>
        <begin position="106"/>
        <end position="139"/>
    </location>
</feature>
<evidence type="ECO:0000313" key="22">
    <source>
        <dbReference type="EMBL" id="KNC32371.1"/>
    </source>
</evidence>
<accession>A0A0L0CJF7</accession>
<reference evidence="22 23" key="1">
    <citation type="journal article" date="2015" name="Nat. Commun.">
        <title>Lucilia cuprina genome unlocks parasitic fly biology to underpin future interventions.</title>
        <authorList>
            <person name="Anstead C.A."/>
            <person name="Korhonen P.K."/>
            <person name="Young N.D."/>
            <person name="Hall R.S."/>
            <person name="Jex A.R."/>
            <person name="Murali S.C."/>
            <person name="Hughes D.S."/>
            <person name="Lee S.F."/>
            <person name="Perry T."/>
            <person name="Stroehlein A.J."/>
            <person name="Ansell B.R."/>
            <person name="Breugelmans B."/>
            <person name="Hofmann A."/>
            <person name="Qu J."/>
            <person name="Dugan S."/>
            <person name="Lee S.L."/>
            <person name="Chao H."/>
            <person name="Dinh H."/>
            <person name="Han Y."/>
            <person name="Doddapaneni H.V."/>
            <person name="Worley K.C."/>
            <person name="Muzny D.M."/>
            <person name="Ioannidis P."/>
            <person name="Waterhouse R.M."/>
            <person name="Zdobnov E.M."/>
            <person name="James P.J."/>
            <person name="Bagnall N.H."/>
            <person name="Kotze A.C."/>
            <person name="Gibbs R.A."/>
            <person name="Richards S."/>
            <person name="Batterham P."/>
            <person name="Gasser R.B."/>
        </authorList>
    </citation>
    <scope>NUCLEOTIDE SEQUENCE [LARGE SCALE GENOMIC DNA]</scope>
    <source>
        <strain evidence="22 23">LS</strain>
        <tissue evidence="22">Full body</tissue>
    </source>
</reference>
<evidence type="ECO:0000256" key="21">
    <source>
        <dbReference type="SAM" id="Phobius"/>
    </source>
</evidence>
<keyword evidence="18" id="KW-0968">Cytoplasmic vesicle</keyword>
<evidence type="ECO:0000256" key="2">
    <source>
        <dbReference type="ARBA" id="ARBA00004644"/>
    </source>
</evidence>
<keyword evidence="10" id="KW-0967">Endosome</keyword>
<dbReference type="Proteomes" id="UP000037069">
    <property type="component" value="Unassembled WGS sequence"/>
</dbReference>
<keyword evidence="12 21" id="KW-1133">Transmembrane helix</keyword>
<gene>
    <name evidence="22" type="ORF">FF38_03260</name>
</gene>
<keyword evidence="13" id="KW-0770">Synapse</keyword>
<feature type="transmembrane region" description="Helical" evidence="21">
    <location>
        <begin position="34"/>
        <end position="57"/>
    </location>
</feature>
<dbReference type="Pfam" id="PF10233">
    <property type="entry name" value="Cg6151-P"/>
    <property type="match status" value="1"/>
</dbReference>
<keyword evidence="9 21" id="KW-0812">Transmembrane</keyword>
<dbReference type="PANTHER" id="PTHR13314:SF2">
    <property type="entry name" value="CALCIUM CHANNEL FLOWER HOMOLOG"/>
    <property type="match status" value="1"/>
</dbReference>
<evidence type="ECO:0000256" key="4">
    <source>
        <dbReference type="ARBA" id="ARBA00016120"/>
    </source>
</evidence>
<dbReference type="GO" id="GO:0030672">
    <property type="term" value="C:synaptic vesicle membrane"/>
    <property type="evidence" value="ECO:0007669"/>
    <property type="project" value="UniProtKB-SubCell"/>
</dbReference>
<comment type="subcellular location">
    <subcellularLocation>
        <location evidence="2">Cytoplasmic vesicle</location>
        <location evidence="2">Secretory vesicle</location>
        <location evidence="2">Synaptic vesicle membrane</location>
        <topology evidence="2">Multi-pass membrane protein</topology>
    </subcellularLocation>
    <subcellularLocation>
        <location evidence="1">Endosome</location>
    </subcellularLocation>
    <subcellularLocation>
        <location evidence="19">Presynaptic cell membrane</location>
    </subcellularLocation>
</comment>
<evidence type="ECO:0000256" key="14">
    <source>
        <dbReference type="ARBA" id="ARBA00023065"/>
    </source>
</evidence>
<comment type="similarity">
    <text evidence="3">Belongs to the calcium channel flower family.</text>
</comment>
<keyword evidence="23" id="KW-1185">Reference proteome</keyword>
<evidence type="ECO:0000256" key="17">
    <source>
        <dbReference type="ARBA" id="ARBA00023303"/>
    </source>
</evidence>
<dbReference type="GO" id="GO:0042734">
    <property type="term" value="C:presynaptic membrane"/>
    <property type="evidence" value="ECO:0007669"/>
    <property type="project" value="UniProtKB-SubCell"/>
</dbReference>
<keyword evidence="7" id="KW-0254">Endocytosis</keyword>
<dbReference type="AlphaFoldDB" id="A0A0L0CJF7"/>
<keyword evidence="17" id="KW-0407">Ion channel</keyword>
<evidence type="ECO:0000256" key="8">
    <source>
        <dbReference type="ARBA" id="ARBA00022673"/>
    </source>
</evidence>
<comment type="caution">
    <text evidence="22">The sequence shown here is derived from an EMBL/GenBank/DDBJ whole genome shotgun (WGS) entry which is preliminary data.</text>
</comment>
<evidence type="ECO:0000256" key="7">
    <source>
        <dbReference type="ARBA" id="ARBA00022583"/>
    </source>
</evidence>
<evidence type="ECO:0000256" key="1">
    <source>
        <dbReference type="ARBA" id="ARBA00004177"/>
    </source>
</evidence>
<dbReference type="OrthoDB" id="9934994at2759"/>
<dbReference type="EMBL" id="JRES01000314">
    <property type="protein sequence ID" value="KNC32371.1"/>
    <property type="molecule type" value="Genomic_DNA"/>
</dbReference>
<feature type="transmembrane region" description="Helical" evidence="21">
    <location>
        <begin position="69"/>
        <end position="94"/>
    </location>
</feature>
<evidence type="ECO:0000256" key="5">
    <source>
        <dbReference type="ARBA" id="ARBA00022448"/>
    </source>
</evidence>
<proteinExistence type="inferred from homology"/>
<evidence type="ECO:0000256" key="20">
    <source>
        <dbReference type="ARBA" id="ARBA00046506"/>
    </source>
</evidence>
<evidence type="ECO:0000256" key="12">
    <source>
        <dbReference type="ARBA" id="ARBA00022989"/>
    </source>
</evidence>
<organism evidence="22 23">
    <name type="scientific">Lucilia cuprina</name>
    <name type="common">Green bottle fly</name>
    <name type="synonym">Australian sheep blowfly</name>
    <dbReference type="NCBI Taxonomy" id="7375"/>
    <lineage>
        <taxon>Eukaryota</taxon>
        <taxon>Metazoa</taxon>
        <taxon>Ecdysozoa</taxon>
        <taxon>Arthropoda</taxon>
        <taxon>Hexapoda</taxon>
        <taxon>Insecta</taxon>
        <taxon>Pterygota</taxon>
        <taxon>Neoptera</taxon>
        <taxon>Endopterygota</taxon>
        <taxon>Diptera</taxon>
        <taxon>Brachycera</taxon>
        <taxon>Muscomorpha</taxon>
        <taxon>Oestroidea</taxon>
        <taxon>Calliphoridae</taxon>
        <taxon>Luciliinae</taxon>
        <taxon>Lucilia</taxon>
    </lineage>
</organism>
<evidence type="ECO:0000256" key="6">
    <source>
        <dbReference type="ARBA" id="ARBA00022568"/>
    </source>
</evidence>
<name>A0A0L0CJF7_LUCCU</name>
<evidence type="ECO:0000256" key="11">
    <source>
        <dbReference type="ARBA" id="ARBA00022837"/>
    </source>
</evidence>
<dbReference type="GO" id="GO:0005768">
    <property type="term" value="C:endosome"/>
    <property type="evidence" value="ECO:0007669"/>
    <property type="project" value="UniProtKB-SubCell"/>
</dbReference>
<evidence type="ECO:0000256" key="18">
    <source>
        <dbReference type="ARBA" id="ARBA00023329"/>
    </source>
</evidence>
<dbReference type="GO" id="GO:0006897">
    <property type="term" value="P:endocytosis"/>
    <property type="evidence" value="ECO:0007669"/>
    <property type="project" value="UniProtKB-KW"/>
</dbReference>
<evidence type="ECO:0000313" key="23">
    <source>
        <dbReference type="Proteomes" id="UP000037069"/>
    </source>
</evidence>
<keyword evidence="14" id="KW-0406">Ion transport</keyword>
<evidence type="ECO:0000256" key="15">
    <source>
        <dbReference type="ARBA" id="ARBA00023136"/>
    </source>
</evidence>
<evidence type="ECO:0000256" key="10">
    <source>
        <dbReference type="ARBA" id="ARBA00022753"/>
    </source>
</evidence>
<evidence type="ECO:0000256" key="13">
    <source>
        <dbReference type="ARBA" id="ARBA00023018"/>
    </source>
</evidence>
<protein>
    <recommendedName>
        <fullName evidence="4">Calcium channel flower</fullName>
    </recommendedName>
</protein>
<dbReference type="PANTHER" id="PTHR13314">
    <property type="entry name" value="CALCIUM CHANNEL FLOWER HOMOLOG"/>
    <property type="match status" value="1"/>
</dbReference>
<keyword evidence="11" id="KW-0106">Calcium</keyword>
<evidence type="ECO:0000256" key="19">
    <source>
        <dbReference type="ARBA" id="ARBA00034111"/>
    </source>
</evidence>
<keyword evidence="6" id="KW-0109">Calcium transport</keyword>
<evidence type="ECO:0000256" key="9">
    <source>
        <dbReference type="ARBA" id="ARBA00022692"/>
    </source>
</evidence>
<keyword evidence="16" id="KW-0966">Cell projection</keyword>
<keyword evidence="15 21" id="KW-0472">Membrane</keyword>
<comment type="subunit">
    <text evidence="20">Homomultimer. Associates with the dally/ magu complex.</text>
</comment>
<evidence type="ECO:0000256" key="3">
    <source>
        <dbReference type="ARBA" id="ARBA00010023"/>
    </source>
</evidence>
<keyword evidence="5" id="KW-0813">Transport</keyword>